<proteinExistence type="predicted"/>
<dbReference type="InterPro" id="IPR052894">
    <property type="entry name" value="AsmA-related"/>
</dbReference>
<evidence type="ECO:0000313" key="2">
    <source>
        <dbReference type="EMBL" id="RFO97904.1"/>
    </source>
</evidence>
<sequence>MEFTRMLKNVWIRRLLWAAGAWLALWALAWLALPPLLKSQAESRGSAALGRTLTIGAIEFKPWTLELTVSDIRIATADGKSSQLAIQRLYADAEIQSLLRLAPVVDAITIDQPQLALTHLGDGHYDIDDVLQRLQSAPETPASAPLRFALYNLVLKDGSLSFTDHVGGAERVHSLRQLNLALPFLSSFDSQREVTVQPHLAFELNGSAFDSGAQATPFAPDAKGEASLQVTHLDIAPYLPYLPASLPVRLKAAVLDSSLKLAFTKGPVQKLVLSGAIKASAIRVDDKGGAPLLSVDAVQAVLTELRPLEHIVMLSSLSVTAPELAVSRNPAGAWNVLGSPAKSAPANASAATPAAQAASAPGAEAQPAAWQVALELFTLKDGRVRLSDASVSPAVQLALNDTQLEVRDVHWPFAKPATFEASANLQAAPAKGAKAAKPAHIALQGEGTDAAGSARVKLSELDLGLAAPYLADVLLPHAGGMLEGELSANWKGSDLQLQAPRLALHDFALTLPAGKTALRARDLPSFKLLEVNDLGVDLTRHAVRLGKLALQKPQVRVARAADGQWMFASWLAQPKPASAPQAASSKAPAPQAPAGGAKPAPWTLTLADATLADGTLTWVDRVPAKPVFLELSALQAHIKQVTLDGKKPVPLSLSAQVRSVRTDPGSLRFDGSLAWDPVLAQGTLEAKQFPAQALAPYGAGHLRLDLLRADTSFKGQVRYASLPAGPDVQVQGDAAVEELRLNSALKSASGEDQTEELLTWKALSLPGIDFTMSPAKPVRLKLREVSLSDFYARLIVNPEGRLVLQDLTRLEDGGTASSGAAAAQGAASAPQAAASTPAAAQVASDNDPVIEVGAIRLVGGHVAFSDRFIKPNYSADLTELSGSLGRFSSQAPKGEVQMADLDLRGRAEGTASLEIAGKVNPLAKPLALDVNARVRDLELSPLSSYAIKYAGYGIERGRLSVDLHYTVNPDGQLQASNKIILNQLVFGDEVKGASSPLPVKLAVALLADSNGVIDLDVPLSGSLNDPQFRVWPLVWKVVGNLIAKALTAPFSLISGLVSGSGAADELSFVAFDSGTATISAAALPGLDKVAQALRDKTSLRLTLEGTASLEREQSAMQRARLNALLLAEKRRQAASAGKDVTAVAAVAPEEYPALLKAVYKRSDIRKPRNLVGLSKDLPEAEMEALLLASLPVDEDAVRQLALSRSLAVREYLGSHQVPSERVFLGVVNTSPAQPDWQPRVELSIEHH</sequence>
<name>A0A3E1REW7_9BURK</name>
<dbReference type="InterPro" id="IPR008023">
    <property type="entry name" value="DUF748"/>
</dbReference>
<evidence type="ECO:0008006" key="4">
    <source>
        <dbReference type="Google" id="ProtNLM"/>
    </source>
</evidence>
<dbReference type="PANTHER" id="PTHR30441">
    <property type="entry name" value="DUF748 DOMAIN-CONTAINING PROTEIN"/>
    <property type="match status" value="1"/>
</dbReference>
<gene>
    <name evidence="2" type="ORF">DIC66_04030</name>
</gene>
<dbReference type="GO" id="GO:0005886">
    <property type="term" value="C:plasma membrane"/>
    <property type="evidence" value="ECO:0007669"/>
    <property type="project" value="TreeGrafter"/>
</dbReference>
<dbReference type="AlphaFoldDB" id="A0A3E1REW7"/>
<protein>
    <recommendedName>
        <fullName evidence="4">DUF748 domain-containing protein</fullName>
    </recommendedName>
</protein>
<dbReference type="EMBL" id="QFZK01000002">
    <property type="protein sequence ID" value="RFO97904.1"/>
    <property type="molecule type" value="Genomic_DNA"/>
</dbReference>
<dbReference type="Pfam" id="PF05359">
    <property type="entry name" value="DUF748"/>
    <property type="match status" value="1"/>
</dbReference>
<reference evidence="2 3" key="1">
    <citation type="submission" date="2018-05" db="EMBL/GenBank/DDBJ databases">
        <title>Rhodoferax soyangensis sp.nov., isolated from an oligotrophic freshwater lake.</title>
        <authorList>
            <person name="Park M."/>
        </authorList>
    </citation>
    <scope>NUCLEOTIDE SEQUENCE [LARGE SCALE GENOMIC DNA]</scope>
    <source>
        <strain evidence="2 3">IMCC26218</strain>
    </source>
</reference>
<comment type="caution">
    <text evidence="2">The sequence shown here is derived from an EMBL/GenBank/DDBJ whole genome shotgun (WGS) entry which is preliminary data.</text>
</comment>
<feature type="region of interest" description="Disordered" evidence="1">
    <location>
        <begin position="578"/>
        <end position="598"/>
    </location>
</feature>
<dbReference type="Proteomes" id="UP000260665">
    <property type="component" value="Unassembled WGS sequence"/>
</dbReference>
<accession>A0A3E1REW7</accession>
<dbReference type="PANTHER" id="PTHR30441:SF8">
    <property type="entry name" value="DUF748 DOMAIN-CONTAINING PROTEIN"/>
    <property type="match status" value="1"/>
</dbReference>
<dbReference type="GO" id="GO:0090313">
    <property type="term" value="P:regulation of protein targeting to membrane"/>
    <property type="evidence" value="ECO:0007669"/>
    <property type="project" value="TreeGrafter"/>
</dbReference>
<dbReference type="InterPro" id="IPR036737">
    <property type="entry name" value="OmpA-like_sf"/>
</dbReference>
<evidence type="ECO:0000256" key="1">
    <source>
        <dbReference type="SAM" id="MobiDB-lite"/>
    </source>
</evidence>
<keyword evidence="3" id="KW-1185">Reference proteome</keyword>
<evidence type="ECO:0000313" key="3">
    <source>
        <dbReference type="Proteomes" id="UP000260665"/>
    </source>
</evidence>
<organism evidence="2 3">
    <name type="scientific">Rhodoferax lacus</name>
    <dbReference type="NCBI Taxonomy" id="2184758"/>
    <lineage>
        <taxon>Bacteria</taxon>
        <taxon>Pseudomonadati</taxon>
        <taxon>Pseudomonadota</taxon>
        <taxon>Betaproteobacteria</taxon>
        <taxon>Burkholderiales</taxon>
        <taxon>Comamonadaceae</taxon>
        <taxon>Rhodoferax</taxon>
    </lineage>
</organism>
<dbReference type="Gene3D" id="3.30.1330.60">
    <property type="entry name" value="OmpA-like domain"/>
    <property type="match status" value="1"/>
</dbReference>